<dbReference type="Pfam" id="PF06821">
    <property type="entry name" value="Ser_hydrolase"/>
    <property type="match status" value="1"/>
</dbReference>
<keyword evidence="2" id="KW-1185">Reference proteome</keyword>
<sequence>MTGLDASTIVLLTGEGTSVVGRVVLDLGARARWATQLDAALRNAPAETIAVAEGLAAVALTYWIQLSPRSYLSRLRGVVLHAPASATACAGVGLGNLPATHLPLPAIVVGRTGEDAARHLALADRWGARFVPEHQPVKAIGAIEARLLAVARADLGTIPFAVPLAGEVVAIRAAV</sequence>
<keyword evidence="1" id="KW-0378">Hydrolase</keyword>
<name>A0ABX2JNE2_9SPHN</name>
<dbReference type="GO" id="GO:0016787">
    <property type="term" value="F:hydrolase activity"/>
    <property type="evidence" value="ECO:0007669"/>
    <property type="project" value="UniProtKB-KW"/>
</dbReference>
<reference evidence="1 2" key="1">
    <citation type="submission" date="2020-06" db="EMBL/GenBank/DDBJ databases">
        <title>Sphingomonas hominis sp. nov., a member of the Sphingomonas, isolated from the hair of a 22-year-old girl.</title>
        <authorList>
            <person name="Zhang D.-F."/>
            <person name="Cui X.-W."/>
        </authorList>
    </citation>
    <scope>NUCLEOTIDE SEQUENCE [LARGE SCALE GENOMIC DNA]</scope>
    <source>
        <strain evidence="1 2">HHU CXW</strain>
    </source>
</reference>
<dbReference type="RefSeq" id="WP_174193969.1">
    <property type="nucleotide sequence ID" value="NZ_JABULH010000003.1"/>
</dbReference>
<evidence type="ECO:0000313" key="1">
    <source>
        <dbReference type="EMBL" id="NTS65335.1"/>
    </source>
</evidence>
<dbReference type="EMBL" id="JABULH010000003">
    <property type="protein sequence ID" value="NTS65335.1"/>
    <property type="molecule type" value="Genomic_DNA"/>
</dbReference>
<dbReference type="Proteomes" id="UP000621447">
    <property type="component" value="Unassembled WGS sequence"/>
</dbReference>
<accession>A0ABX2JNE2</accession>
<protein>
    <submittedName>
        <fullName evidence="1">Alpha/beta hydrolase</fullName>
    </submittedName>
</protein>
<dbReference type="InterPro" id="IPR010662">
    <property type="entry name" value="RBBP9/YdeN"/>
</dbReference>
<comment type="caution">
    <text evidence="1">The sequence shown here is derived from an EMBL/GenBank/DDBJ whole genome shotgun (WGS) entry which is preliminary data.</text>
</comment>
<dbReference type="Gene3D" id="3.40.50.1820">
    <property type="entry name" value="alpha/beta hydrolase"/>
    <property type="match status" value="1"/>
</dbReference>
<dbReference type="InterPro" id="IPR029058">
    <property type="entry name" value="AB_hydrolase_fold"/>
</dbReference>
<gene>
    <name evidence="1" type="ORF">HRV97_09185</name>
</gene>
<evidence type="ECO:0000313" key="2">
    <source>
        <dbReference type="Proteomes" id="UP000621447"/>
    </source>
</evidence>
<organism evidence="1 2">
    <name type="scientific">Sphingomonas hominis</name>
    <dbReference type="NCBI Taxonomy" id="2741495"/>
    <lineage>
        <taxon>Bacteria</taxon>
        <taxon>Pseudomonadati</taxon>
        <taxon>Pseudomonadota</taxon>
        <taxon>Alphaproteobacteria</taxon>
        <taxon>Sphingomonadales</taxon>
        <taxon>Sphingomonadaceae</taxon>
        <taxon>Sphingomonas</taxon>
    </lineage>
</organism>
<proteinExistence type="predicted"/>